<proteinExistence type="inferred from homology"/>
<feature type="binding site" evidence="13">
    <location>
        <begin position="100"/>
        <end position="102"/>
    </location>
    <ligand>
        <name>NAD(+)</name>
        <dbReference type="ChEBI" id="CHEBI:57540"/>
    </ligand>
</feature>
<evidence type="ECO:0000256" key="4">
    <source>
        <dbReference type="ARBA" id="ARBA00022857"/>
    </source>
</evidence>
<feature type="active site" description="Proton donor/acceptor" evidence="13">
    <location>
        <position position="158"/>
    </location>
</feature>
<dbReference type="Pfam" id="PF05173">
    <property type="entry name" value="DapB_C"/>
    <property type="match status" value="1"/>
</dbReference>
<dbReference type="Pfam" id="PF01113">
    <property type="entry name" value="DapB_N"/>
    <property type="match status" value="1"/>
</dbReference>
<dbReference type="HAMAP" id="MF_00102">
    <property type="entry name" value="DapB"/>
    <property type="match status" value="1"/>
</dbReference>
<evidence type="ECO:0000256" key="13">
    <source>
        <dbReference type="HAMAP-Rule" id="MF_00102"/>
    </source>
</evidence>
<evidence type="ECO:0000259" key="14">
    <source>
        <dbReference type="Pfam" id="PF01113"/>
    </source>
</evidence>
<comment type="catalytic activity">
    <reaction evidence="11 13">
        <text>(S)-2,3,4,5-tetrahydrodipicolinate + NADP(+) + H2O = (2S,4S)-4-hydroxy-2,3,4,5-tetrahydrodipicolinate + NADPH + H(+)</text>
        <dbReference type="Rhea" id="RHEA:35331"/>
        <dbReference type="ChEBI" id="CHEBI:15377"/>
        <dbReference type="ChEBI" id="CHEBI:15378"/>
        <dbReference type="ChEBI" id="CHEBI:16845"/>
        <dbReference type="ChEBI" id="CHEBI:57783"/>
        <dbReference type="ChEBI" id="CHEBI:58349"/>
        <dbReference type="ChEBI" id="CHEBI:67139"/>
        <dbReference type="EC" id="1.17.1.8"/>
    </reaction>
</comment>
<dbReference type="Proteomes" id="UP001595379">
    <property type="component" value="Unassembled WGS sequence"/>
</dbReference>
<comment type="subcellular location">
    <subcellularLocation>
        <location evidence="13">Cytoplasm</location>
    </subcellularLocation>
</comment>
<evidence type="ECO:0000256" key="10">
    <source>
        <dbReference type="ARBA" id="ARBA00038983"/>
    </source>
</evidence>
<evidence type="ECO:0000256" key="5">
    <source>
        <dbReference type="ARBA" id="ARBA00022915"/>
    </source>
</evidence>
<evidence type="ECO:0000256" key="2">
    <source>
        <dbReference type="ARBA" id="ARBA00022490"/>
    </source>
</evidence>
<dbReference type="RefSeq" id="WP_343164424.1">
    <property type="nucleotide sequence ID" value="NZ_JBHRSV010000016.1"/>
</dbReference>
<evidence type="ECO:0000256" key="9">
    <source>
        <dbReference type="ARBA" id="ARBA00037922"/>
    </source>
</evidence>
<dbReference type="EMBL" id="JBHRSV010000016">
    <property type="protein sequence ID" value="MFC2926106.1"/>
    <property type="molecule type" value="Genomic_DNA"/>
</dbReference>
<reference evidence="17" key="1">
    <citation type="journal article" date="2019" name="Int. J. Syst. Evol. Microbiol.">
        <title>The Global Catalogue of Microorganisms (GCM) 10K type strain sequencing project: providing services to taxonomists for standard genome sequencing and annotation.</title>
        <authorList>
            <consortium name="The Broad Institute Genomics Platform"/>
            <consortium name="The Broad Institute Genome Sequencing Center for Infectious Disease"/>
            <person name="Wu L."/>
            <person name="Ma J."/>
        </authorList>
    </citation>
    <scope>NUCLEOTIDE SEQUENCE [LARGE SCALE GENOMIC DNA]</scope>
    <source>
        <strain evidence="17">KCTC 52487</strain>
    </source>
</reference>
<comment type="pathway">
    <text evidence="9 13">Amino-acid biosynthesis; L-lysine biosynthesis via DAP pathway; (S)-tetrahydrodipicolinate from L-aspartate: step 4/4.</text>
</comment>
<keyword evidence="5 13" id="KW-0220">Diaminopimelate biosynthesis</keyword>
<keyword evidence="17" id="KW-1185">Reference proteome</keyword>
<feature type="domain" description="Dihydrodipicolinate reductase C-terminal" evidence="15">
    <location>
        <begin position="130"/>
        <end position="266"/>
    </location>
</feature>
<evidence type="ECO:0000256" key="11">
    <source>
        <dbReference type="ARBA" id="ARBA00049080"/>
    </source>
</evidence>
<evidence type="ECO:0000256" key="6">
    <source>
        <dbReference type="ARBA" id="ARBA00023002"/>
    </source>
</evidence>
<dbReference type="PANTHER" id="PTHR20836">
    <property type="entry name" value="DIHYDRODIPICOLINATE REDUCTASE"/>
    <property type="match status" value="1"/>
</dbReference>
<dbReference type="PANTHER" id="PTHR20836:SF0">
    <property type="entry name" value="4-HYDROXY-TETRAHYDRODIPICOLINATE REDUCTASE 1, CHLOROPLASTIC-RELATED"/>
    <property type="match status" value="1"/>
</dbReference>
<comment type="function">
    <text evidence="13">Catalyzes the conversion of 4-hydroxy-tetrahydrodipicolinate (HTPA) to tetrahydrodipicolinate.</text>
</comment>
<dbReference type="NCBIfam" id="TIGR00036">
    <property type="entry name" value="dapB"/>
    <property type="match status" value="1"/>
</dbReference>
<dbReference type="CDD" id="cd02274">
    <property type="entry name" value="DHDPR_N"/>
    <property type="match status" value="1"/>
</dbReference>
<comment type="caution">
    <text evidence="16">The sequence shown here is derived from an EMBL/GenBank/DDBJ whole genome shotgun (WGS) entry which is preliminary data.</text>
</comment>
<dbReference type="PROSITE" id="PS01298">
    <property type="entry name" value="DAPB"/>
    <property type="match status" value="1"/>
</dbReference>
<feature type="active site" description="Proton donor" evidence="13">
    <location>
        <position position="162"/>
    </location>
</feature>
<feature type="binding site" evidence="13">
    <location>
        <begin position="124"/>
        <end position="127"/>
    </location>
    <ligand>
        <name>NAD(+)</name>
        <dbReference type="ChEBI" id="CHEBI:57540"/>
    </ligand>
</feature>
<evidence type="ECO:0000256" key="8">
    <source>
        <dbReference type="ARBA" id="ARBA00023154"/>
    </source>
</evidence>
<comment type="subunit">
    <text evidence="13">Homotetramer.</text>
</comment>
<keyword evidence="6 13" id="KW-0560">Oxidoreductase</keyword>
<dbReference type="InterPro" id="IPR023940">
    <property type="entry name" value="DHDPR_bac"/>
</dbReference>
<keyword evidence="8 13" id="KW-0457">Lysine biosynthesis</keyword>
<dbReference type="InterPro" id="IPR000846">
    <property type="entry name" value="DapB_N"/>
</dbReference>
<name>A0ABV6ZX94_9PROT</name>
<evidence type="ECO:0000256" key="1">
    <source>
        <dbReference type="ARBA" id="ARBA00006642"/>
    </source>
</evidence>
<evidence type="ECO:0000256" key="12">
    <source>
        <dbReference type="ARBA" id="ARBA00049396"/>
    </source>
</evidence>
<evidence type="ECO:0000313" key="17">
    <source>
        <dbReference type="Proteomes" id="UP001595379"/>
    </source>
</evidence>
<dbReference type="Gene3D" id="3.40.50.720">
    <property type="entry name" value="NAD(P)-binding Rossmann-like Domain"/>
    <property type="match status" value="1"/>
</dbReference>
<evidence type="ECO:0000256" key="3">
    <source>
        <dbReference type="ARBA" id="ARBA00022605"/>
    </source>
</evidence>
<evidence type="ECO:0000256" key="7">
    <source>
        <dbReference type="ARBA" id="ARBA00023027"/>
    </source>
</evidence>
<comment type="catalytic activity">
    <reaction evidence="12 13">
        <text>(S)-2,3,4,5-tetrahydrodipicolinate + NAD(+) + H2O = (2S,4S)-4-hydroxy-2,3,4,5-tetrahydrodipicolinate + NADH + H(+)</text>
        <dbReference type="Rhea" id="RHEA:35323"/>
        <dbReference type="ChEBI" id="CHEBI:15377"/>
        <dbReference type="ChEBI" id="CHEBI:15378"/>
        <dbReference type="ChEBI" id="CHEBI:16845"/>
        <dbReference type="ChEBI" id="CHEBI:57540"/>
        <dbReference type="ChEBI" id="CHEBI:57945"/>
        <dbReference type="ChEBI" id="CHEBI:67139"/>
        <dbReference type="EC" id="1.17.1.8"/>
    </reaction>
</comment>
<keyword evidence="3 13" id="KW-0028">Amino-acid biosynthesis</keyword>
<dbReference type="GO" id="GO:0008839">
    <property type="term" value="F:4-hydroxy-tetrahydrodipicolinate reductase"/>
    <property type="evidence" value="ECO:0007669"/>
    <property type="project" value="UniProtKB-EC"/>
</dbReference>
<evidence type="ECO:0000259" key="15">
    <source>
        <dbReference type="Pfam" id="PF05173"/>
    </source>
</evidence>
<comment type="similarity">
    <text evidence="1 13">Belongs to the DapB family.</text>
</comment>
<comment type="caution">
    <text evidence="13">Was originally thought to be a dihydrodipicolinate reductase (DHDPR), catalyzing the conversion of dihydrodipicolinate to tetrahydrodipicolinate. However, it was shown in E.coli that the substrate of the enzymatic reaction is not dihydrodipicolinate (DHDP) but in fact (2S,4S)-4-hydroxy-2,3,4,5-tetrahydrodipicolinic acid (HTPA), the product released by the DapA-catalyzed reaction.</text>
</comment>
<dbReference type="EC" id="1.17.1.8" evidence="10 13"/>
<keyword evidence="7 13" id="KW-0520">NAD</keyword>
<protein>
    <recommendedName>
        <fullName evidence="10 13">4-hydroxy-tetrahydrodipicolinate reductase</fullName>
        <shortName evidence="13">HTPA reductase</shortName>
        <ecNumber evidence="10 13">1.17.1.8</ecNumber>
    </recommendedName>
</protein>
<dbReference type="SUPFAM" id="SSF51735">
    <property type="entry name" value="NAD(P)-binding Rossmann-fold domains"/>
    <property type="match status" value="1"/>
</dbReference>
<dbReference type="SUPFAM" id="SSF55347">
    <property type="entry name" value="Glyceraldehyde-3-phosphate dehydrogenase-like, C-terminal domain"/>
    <property type="match status" value="1"/>
</dbReference>
<accession>A0ABV6ZX94</accession>
<evidence type="ECO:0000313" key="16">
    <source>
        <dbReference type="EMBL" id="MFC2926106.1"/>
    </source>
</evidence>
<dbReference type="InterPro" id="IPR022664">
    <property type="entry name" value="DapB_N_CS"/>
</dbReference>
<dbReference type="PIRSF" id="PIRSF000161">
    <property type="entry name" value="DHPR"/>
    <property type="match status" value="1"/>
</dbReference>
<keyword evidence="2 13" id="KW-0963">Cytoplasm</keyword>
<feature type="binding site" evidence="13">
    <location>
        <position position="159"/>
    </location>
    <ligand>
        <name>(S)-2,3,4,5-tetrahydrodipicolinate</name>
        <dbReference type="ChEBI" id="CHEBI:16845"/>
    </ligand>
</feature>
<dbReference type="InterPro" id="IPR036291">
    <property type="entry name" value="NAD(P)-bd_dom_sf"/>
</dbReference>
<feature type="domain" description="Dihydrodipicolinate reductase N-terminal" evidence="14">
    <location>
        <begin position="3"/>
        <end position="127"/>
    </location>
</feature>
<feature type="binding site" evidence="13">
    <location>
        <begin position="168"/>
        <end position="169"/>
    </location>
    <ligand>
        <name>(S)-2,3,4,5-tetrahydrodipicolinate</name>
        <dbReference type="ChEBI" id="CHEBI:16845"/>
    </ligand>
</feature>
<dbReference type="InterPro" id="IPR022663">
    <property type="entry name" value="DapB_C"/>
</dbReference>
<sequence>MAVNIAILGVSGRMGHAIVGEIALDRRCNLHGGIVRSDSEFAGTDIGVFAGTGFSGVSAVVRLEEGAKGAHVVIDVSVPDATVAAAERLAAMGGIAMVTGVTGLDAEQLERLKAASERMPILAARNFSLGVAILEDLVRQAAAALPLHRWDAEIVETHHRAKTDAPSGTALMMGEAIAEARSQAFDQVAMMGRSGQTGYRPPGTIGVASVRGGAVIGEHDVKFLSDYETITLSHVAHDRRVFARGAIDAARWLAGKPPGLYSMRDIVSG</sequence>
<dbReference type="Gene3D" id="3.30.360.10">
    <property type="entry name" value="Dihydrodipicolinate Reductase, domain 2"/>
    <property type="match status" value="1"/>
</dbReference>
<feature type="binding site" evidence="13">
    <location>
        <begin position="9"/>
        <end position="14"/>
    </location>
    <ligand>
        <name>NAD(+)</name>
        <dbReference type="ChEBI" id="CHEBI:57540"/>
    </ligand>
</feature>
<organism evidence="16 17">
    <name type="scientific">Hyphobacterium vulgare</name>
    <dbReference type="NCBI Taxonomy" id="1736751"/>
    <lineage>
        <taxon>Bacteria</taxon>
        <taxon>Pseudomonadati</taxon>
        <taxon>Pseudomonadota</taxon>
        <taxon>Alphaproteobacteria</taxon>
        <taxon>Maricaulales</taxon>
        <taxon>Maricaulaceae</taxon>
        <taxon>Hyphobacterium</taxon>
    </lineage>
</organism>
<comment type="caution">
    <text evidence="13">Lacks conserved residue(s) required for the propagation of feature annotation.</text>
</comment>
<keyword evidence="4 13" id="KW-0521">NADP</keyword>
<gene>
    <name evidence="13 16" type="primary">dapB</name>
    <name evidence="16" type="ORF">ACFOOR_08305</name>
</gene>